<dbReference type="NCBIfam" id="TIGR02092">
    <property type="entry name" value="glgD"/>
    <property type="match status" value="1"/>
</dbReference>
<dbReference type="InterPro" id="IPR011831">
    <property type="entry name" value="ADP-Glc_PPase"/>
</dbReference>
<accession>A0ABT7ED59</accession>
<dbReference type="EMBL" id="JASKYM010000012">
    <property type="protein sequence ID" value="MDK2564864.1"/>
    <property type="molecule type" value="Genomic_DNA"/>
</dbReference>
<dbReference type="PANTHER" id="PTHR43523:SF6">
    <property type="entry name" value="GLYCOGEN BIOSYNTHESIS PROTEIN GLGD"/>
    <property type="match status" value="1"/>
</dbReference>
<dbReference type="GO" id="GO:0008878">
    <property type="term" value="F:glucose-1-phosphate adenylyltransferase activity"/>
    <property type="evidence" value="ECO:0007669"/>
    <property type="project" value="UniProtKB-EC"/>
</dbReference>
<evidence type="ECO:0000256" key="2">
    <source>
        <dbReference type="ARBA" id="ARBA00023056"/>
    </source>
</evidence>
<keyword evidence="5" id="KW-0808">Transferase</keyword>
<evidence type="ECO:0000313" key="6">
    <source>
        <dbReference type="Proteomes" id="UP001301012"/>
    </source>
</evidence>
<keyword evidence="2" id="KW-0320">Glycogen biosynthesis</keyword>
<keyword evidence="6" id="KW-1185">Reference proteome</keyword>
<dbReference type="InterPro" id="IPR029044">
    <property type="entry name" value="Nucleotide-diphossugar_trans"/>
</dbReference>
<evidence type="ECO:0000313" key="5">
    <source>
        <dbReference type="EMBL" id="MDK2564864.1"/>
    </source>
</evidence>
<dbReference type="InterPro" id="IPR011832">
    <property type="entry name" value="GlgDAde_trans"/>
</dbReference>
<dbReference type="Gene3D" id="3.90.550.10">
    <property type="entry name" value="Spore Coat Polysaccharide Biosynthesis Protein SpsA, Chain A"/>
    <property type="match status" value="1"/>
</dbReference>
<dbReference type="CDD" id="cd04651">
    <property type="entry name" value="LbH_G1P_AT_C"/>
    <property type="match status" value="1"/>
</dbReference>
<keyword evidence="5" id="KW-0548">Nucleotidyltransferase</keyword>
<dbReference type="Proteomes" id="UP001301012">
    <property type="component" value="Unassembled WGS sequence"/>
</dbReference>
<dbReference type="RefSeq" id="WP_284133762.1">
    <property type="nucleotide sequence ID" value="NZ_JASKYM010000012.1"/>
</dbReference>
<dbReference type="InterPro" id="IPR056818">
    <property type="entry name" value="GlmU/GlgC-like_hexapep"/>
</dbReference>
<gene>
    <name evidence="5" type="primary">glgD</name>
    <name evidence="5" type="ORF">QOZ84_15115</name>
</gene>
<feature type="domain" description="Nucleotidyl transferase" evidence="3">
    <location>
        <begin position="32"/>
        <end position="157"/>
    </location>
</feature>
<dbReference type="InterPro" id="IPR011004">
    <property type="entry name" value="Trimer_LpxA-like_sf"/>
</dbReference>
<proteinExistence type="inferred from homology"/>
<dbReference type="Gene3D" id="2.160.10.10">
    <property type="entry name" value="Hexapeptide repeat proteins"/>
    <property type="match status" value="1"/>
</dbReference>
<comment type="similarity">
    <text evidence="1">Belongs to the bacterial/plant glucose-1-phosphate adenylyltransferase family.</text>
</comment>
<evidence type="ECO:0000259" key="4">
    <source>
        <dbReference type="Pfam" id="PF24894"/>
    </source>
</evidence>
<sequence length="376" mass="43176">MRNECMGLINLNKKGDPNIDKLNYSRPIASTPIGGRYRMIDFTLSNMVNSGITNVGIFAKEKYRSLTDHIESGKDWDLSRKKGGLSIFSPENTESQNMYQYRKGDIYNILSNIDYIKKSEEEYILVAPSYMICNIDYSEALKYHKKSNNYITMIYKNIENSKTDFKGNLTLNLNSDNKVINVGSNISAFEGLDIYMETYIMKRTDFIDVVYKLSNNGDYLYLEDFIIEEVKNNKIGAYEYDGYLKCVKSVQTYFEISKDLLNIEIAKELLYSDRKIRTKEKNESPTIYTETADVDNSFIASGCVIEGTVKNSIIFRKVHIEKGVNIDNSVIMQNCIIGEGAQLQNVIFDKNINLTKRKELKGDENYPIVIEKNISI</sequence>
<organism evidence="5 6">
    <name type="scientific">Romboutsia sedimentorum</name>
    <dbReference type="NCBI Taxonomy" id="1368474"/>
    <lineage>
        <taxon>Bacteria</taxon>
        <taxon>Bacillati</taxon>
        <taxon>Bacillota</taxon>
        <taxon>Clostridia</taxon>
        <taxon>Peptostreptococcales</taxon>
        <taxon>Peptostreptococcaceae</taxon>
        <taxon>Romboutsia</taxon>
    </lineage>
</organism>
<dbReference type="PANTHER" id="PTHR43523">
    <property type="entry name" value="GLUCOSE-1-PHOSPHATE ADENYLYLTRANSFERASE-RELATED"/>
    <property type="match status" value="1"/>
</dbReference>
<dbReference type="Pfam" id="PF00483">
    <property type="entry name" value="NTP_transferase"/>
    <property type="match status" value="1"/>
</dbReference>
<dbReference type="SUPFAM" id="SSF51161">
    <property type="entry name" value="Trimeric LpxA-like enzymes"/>
    <property type="match status" value="1"/>
</dbReference>
<comment type="caution">
    <text evidence="5">The sequence shown here is derived from an EMBL/GenBank/DDBJ whole genome shotgun (WGS) entry which is preliminary data.</text>
</comment>
<protein>
    <submittedName>
        <fullName evidence="5">Glucose-1-phosphate adenylyltransferase subunit GlgD</fullName>
        <ecNumber evidence="5">2.7.7.27</ecNumber>
    </submittedName>
</protein>
<evidence type="ECO:0000259" key="3">
    <source>
        <dbReference type="Pfam" id="PF00483"/>
    </source>
</evidence>
<dbReference type="CDD" id="cd02508">
    <property type="entry name" value="ADP_Glucose_PP"/>
    <property type="match status" value="1"/>
</dbReference>
<dbReference type="InterPro" id="IPR005835">
    <property type="entry name" value="NTP_transferase_dom"/>
</dbReference>
<dbReference type="EC" id="2.7.7.27" evidence="5"/>
<dbReference type="Pfam" id="PF24894">
    <property type="entry name" value="Hexapep_GlmU"/>
    <property type="match status" value="1"/>
</dbReference>
<dbReference type="SUPFAM" id="SSF53448">
    <property type="entry name" value="Nucleotide-diphospho-sugar transferases"/>
    <property type="match status" value="1"/>
</dbReference>
<evidence type="ECO:0000256" key="1">
    <source>
        <dbReference type="ARBA" id="ARBA00010443"/>
    </source>
</evidence>
<feature type="domain" description="Glucose-1-phosphate adenylyltransferase/Bifunctional protein GlmU-like C-terminal hexapeptide" evidence="4">
    <location>
        <begin position="291"/>
        <end position="358"/>
    </location>
</feature>
<reference evidence="5 6" key="1">
    <citation type="submission" date="2023-05" db="EMBL/GenBank/DDBJ databases">
        <title>Rombocin, a short stable natural nisin variant, displays selective antimicrobial activity against Listeria monocytogenes and employs dual mode of action to kill target bacterial strains.</title>
        <authorList>
            <person name="Wambui J."/>
            <person name="Stephan R."/>
            <person name="Kuipers O.P."/>
        </authorList>
    </citation>
    <scope>NUCLEOTIDE SEQUENCE [LARGE SCALE GENOMIC DNA]</scope>
    <source>
        <strain evidence="5 6">RC002</strain>
    </source>
</reference>
<name>A0ABT7ED59_9FIRM</name>